<evidence type="ECO:0000256" key="9">
    <source>
        <dbReference type="RuleBase" id="RU000688"/>
    </source>
</evidence>
<protein>
    <recommendedName>
        <fullName evidence="12">G-protein coupled receptors family 1 profile domain-containing protein</fullName>
    </recommendedName>
</protein>
<evidence type="ECO:0000256" key="1">
    <source>
        <dbReference type="ARBA" id="ARBA00004651"/>
    </source>
</evidence>
<dbReference type="InterPro" id="IPR000276">
    <property type="entry name" value="GPCR_Rhodpsn"/>
</dbReference>
<dbReference type="AlphaFoldDB" id="A0A8S4NUI3"/>
<organism evidence="13 14">
    <name type="scientific">Owenia fusiformis</name>
    <name type="common">Polychaete worm</name>
    <dbReference type="NCBI Taxonomy" id="6347"/>
    <lineage>
        <taxon>Eukaryota</taxon>
        <taxon>Metazoa</taxon>
        <taxon>Spiralia</taxon>
        <taxon>Lophotrochozoa</taxon>
        <taxon>Annelida</taxon>
        <taxon>Polychaeta</taxon>
        <taxon>Sedentaria</taxon>
        <taxon>Canalipalpata</taxon>
        <taxon>Sabellida</taxon>
        <taxon>Oweniida</taxon>
        <taxon>Oweniidae</taxon>
        <taxon>Owenia</taxon>
    </lineage>
</organism>
<evidence type="ECO:0000256" key="6">
    <source>
        <dbReference type="ARBA" id="ARBA00023136"/>
    </source>
</evidence>
<proteinExistence type="inferred from homology"/>
<dbReference type="InterPro" id="IPR050569">
    <property type="entry name" value="TAAR"/>
</dbReference>
<evidence type="ECO:0000256" key="3">
    <source>
        <dbReference type="ARBA" id="ARBA00022692"/>
    </source>
</evidence>
<accession>A0A8S4NUI3</accession>
<feature type="transmembrane region" description="Helical" evidence="11">
    <location>
        <begin position="680"/>
        <end position="707"/>
    </location>
</feature>
<dbReference type="PANTHER" id="PTHR24249">
    <property type="entry name" value="HISTAMINE RECEPTOR-RELATED G-PROTEIN COUPLED RECEPTOR"/>
    <property type="match status" value="1"/>
</dbReference>
<dbReference type="GO" id="GO:0005886">
    <property type="term" value="C:plasma membrane"/>
    <property type="evidence" value="ECO:0007669"/>
    <property type="project" value="UniProtKB-SubCell"/>
</dbReference>
<keyword evidence="4 11" id="KW-1133">Transmembrane helix</keyword>
<reference evidence="13" key="1">
    <citation type="submission" date="2022-03" db="EMBL/GenBank/DDBJ databases">
        <authorList>
            <person name="Martin C."/>
        </authorList>
    </citation>
    <scope>NUCLEOTIDE SEQUENCE</scope>
</reference>
<comment type="subcellular location">
    <subcellularLocation>
        <location evidence="1">Cell membrane</location>
        <topology evidence="1">Multi-pass membrane protein</topology>
    </subcellularLocation>
</comment>
<keyword evidence="6 11" id="KW-0472">Membrane</keyword>
<dbReference type="PRINTS" id="PR00237">
    <property type="entry name" value="GPCRRHODOPSN"/>
</dbReference>
<evidence type="ECO:0000313" key="14">
    <source>
        <dbReference type="Proteomes" id="UP000749559"/>
    </source>
</evidence>
<dbReference type="EMBL" id="CAIIXF020000005">
    <property type="protein sequence ID" value="CAH1784443.1"/>
    <property type="molecule type" value="Genomic_DNA"/>
</dbReference>
<feature type="transmembrane region" description="Helical" evidence="11">
    <location>
        <begin position="182"/>
        <end position="203"/>
    </location>
</feature>
<dbReference type="Pfam" id="PF00001">
    <property type="entry name" value="7tm_1"/>
    <property type="match status" value="1"/>
</dbReference>
<dbReference type="CDD" id="cd00637">
    <property type="entry name" value="7tm_classA_rhodopsin-like"/>
    <property type="match status" value="2"/>
</dbReference>
<gene>
    <name evidence="13" type="ORF">OFUS_LOCUS10637</name>
</gene>
<dbReference type="Gene3D" id="1.20.1070.10">
    <property type="entry name" value="Rhodopsin 7-helix transmembrane proteins"/>
    <property type="match status" value="2"/>
</dbReference>
<comment type="similarity">
    <text evidence="9">Belongs to the G-protein coupled receptor 1 family.</text>
</comment>
<dbReference type="GO" id="GO:0004930">
    <property type="term" value="F:G protein-coupled receptor activity"/>
    <property type="evidence" value="ECO:0007669"/>
    <property type="project" value="UniProtKB-KW"/>
</dbReference>
<keyword evidence="14" id="KW-1185">Reference proteome</keyword>
<feature type="domain" description="G-protein coupled receptors family 1 profile" evidence="12">
    <location>
        <begin position="36"/>
        <end position="732"/>
    </location>
</feature>
<dbReference type="SMART" id="SM01381">
    <property type="entry name" value="7TM_GPCR_Srsx"/>
    <property type="match status" value="1"/>
</dbReference>
<feature type="transmembrane region" description="Helical" evidence="11">
    <location>
        <begin position="20"/>
        <end position="45"/>
    </location>
</feature>
<feature type="transmembrane region" description="Helical" evidence="11">
    <location>
        <begin position="133"/>
        <end position="153"/>
    </location>
</feature>
<dbReference type="SUPFAM" id="SSF81321">
    <property type="entry name" value="Family A G protein-coupled receptor-like"/>
    <property type="match status" value="1"/>
</dbReference>
<feature type="region of interest" description="Disordered" evidence="10">
    <location>
        <begin position="609"/>
        <end position="631"/>
    </location>
</feature>
<feature type="region of interest" description="Disordered" evidence="10">
    <location>
        <begin position="407"/>
        <end position="429"/>
    </location>
</feature>
<feature type="transmembrane region" description="Helical" evidence="11">
    <location>
        <begin position="57"/>
        <end position="78"/>
    </location>
</feature>
<evidence type="ECO:0000256" key="4">
    <source>
        <dbReference type="ARBA" id="ARBA00022989"/>
    </source>
</evidence>
<evidence type="ECO:0000259" key="12">
    <source>
        <dbReference type="PROSITE" id="PS50262"/>
    </source>
</evidence>
<keyword evidence="3 9" id="KW-0812">Transmembrane</keyword>
<dbReference type="InterPro" id="IPR017452">
    <property type="entry name" value="GPCR_Rhodpsn_7TM"/>
</dbReference>
<keyword evidence="2" id="KW-1003">Cell membrane</keyword>
<evidence type="ECO:0000256" key="2">
    <source>
        <dbReference type="ARBA" id="ARBA00022475"/>
    </source>
</evidence>
<feature type="transmembrane region" description="Helical" evidence="11">
    <location>
        <begin position="713"/>
        <end position="736"/>
    </location>
</feature>
<feature type="transmembrane region" description="Helical" evidence="11">
    <location>
        <begin position="90"/>
        <end position="112"/>
    </location>
</feature>
<evidence type="ECO:0000256" key="8">
    <source>
        <dbReference type="ARBA" id="ARBA00023224"/>
    </source>
</evidence>
<evidence type="ECO:0000256" key="11">
    <source>
        <dbReference type="SAM" id="Phobius"/>
    </source>
</evidence>
<dbReference type="PROSITE" id="PS50262">
    <property type="entry name" value="G_PROTEIN_RECEP_F1_2"/>
    <property type="match status" value="1"/>
</dbReference>
<keyword evidence="7 9" id="KW-0675">Receptor</keyword>
<keyword evidence="5 9" id="KW-0297">G-protein coupled receptor</keyword>
<keyword evidence="8 9" id="KW-0807">Transducer</keyword>
<dbReference type="Proteomes" id="UP000749559">
    <property type="component" value="Unassembled WGS sequence"/>
</dbReference>
<dbReference type="PROSITE" id="PS00237">
    <property type="entry name" value="G_PROTEIN_RECEP_F1_1"/>
    <property type="match status" value="1"/>
</dbReference>
<evidence type="ECO:0000256" key="5">
    <source>
        <dbReference type="ARBA" id="ARBA00023040"/>
    </source>
</evidence>
<name>A0A8S4NUI3_OWEFU</name>
<evidence type="ECO:0000256" key="7">
    <source>
        <dbReference type="ARBA" id="ARBA00023170"/>
    </source>
</evidence>
<sequence>MMMNKSVTVINYAELSGTAITQIVIEAIMSILGLAGNLIIIVLILRTKRLRRVTNYFIVSLCFVGLIIASFVIPIHILAEFEIDNQDFCLAAYTLILIFCMCSVLTLLAIATERYSAIVTPFSYLKWFTPGRVLASIVIIWLTSLLTAIYPIVAHKTQTKDPNNTLCSFQNAVPKEGGIPCFWVMFVCIIITSAMYIKIMAVARRQSRRIAALDVTDYTEKRPTTNIENAAAIFHTSESVMDLDTSASIPGIYNRVKRVSYNEPGAADFGFHNEARCSISIQMKELTPRKYDKSTNTDNNYLNNIPKETAIEYLRMIEIYNRELQRKQSDKDHAFISEDKTDEKNVRKCSEVQKRVIDKDIETNGTYSAVAEVHFMKGEDDCRMNKVYSDQSDDAVVEPFNADICPSKPEIENSMKSNENGKRIRKDHTFQNVSLKKRTASKRNSASSDGHFEDALKRARQRNNNALTDVEALYSISQLNEESNVRSYSHPHEAGADDTNHCVPVIGKLELDSPEIEITLPALGKENDYTTCIPKQGKWFQRSSREEVSEEPYVFDDDVTLSKNVLPKTKKECLNVPGKEFPRHGPSVISSGSRLHSICEISANELEHSIRSTSNTRRRSNNETSGQQQEALKLRRSTLKRSLSMRERLVESFHNFQERRRSKSRMKELKRGRRERRTTLFLGVVILYFFVAYTPLLVTLSLFYYGIKPFNAITVLAYLLIFTSCVANPFIYGFGYREYRKSLQNMLCKSRDRLVSRVSSSD</sequence>
<comment type="caution">
    <text evidence="13">The sequence shown here is derived from an EMBL/GenBank/DDBJ whole genome shotgun (WGS) entry which is preliminary data.</text>
</comment>
<evidence type="ECO:0000256" key="10">
    <source>
        <dbReference type="SAM" id="MobiDB-lite"/>
    </source>
</evidence>
<evidence type="ECO:0000313" key="13">
    <source>
        <dbReference type="EMBL" id="CAH1784443.1"/>
    </source>
</evidence>